<dbReference type="PROSITE" id="PS50928">
    <property type="entry name" value="ABC_TM1"/>
    <property type="match status" value="1"/>
</dbReference>
<evidence type="ECO:0000256" key="5">
    <source>
        <dbReference type="ARBA" id="ARBA00022989"/>
    </source>
</evidence>
<evidence type="ECO:0000256" key="6">
    <source>
        <dbReference type="ARBA" id="ARBA00023136"/>
    </source>
</evidence>
<feature type="transmembrane region" description="Helical" evidence="7">
    <location>
        <begin position="144"/>
        <end position="166"/>
    </location>
</feature>
<dbReference type="GO" id="GO:0005886">
    <property type="term" value="C:plasma membrane"/>
    <property type="evidence" value="ECO:0007669"/>
    <property type="project" value="UniProtKB-SubCell"/>
</dbReference>
<gene>
    <name evidence="9" type="ORF">D5H75_37420</name>
</gene>
<evidence type="ECO:0000259" key="8">
    <source>
        <dbReference type="PROSITE" id="PS50928"/>
    </source>
</evidence>
<keyword evidence="3" id="KW-1003">Cell membrane</keyword>
<accession>A0A3A4AKA1</accession>
<evidence type="ECO:0000313" key="10">
    <source>
        <dbReference type="Proteomes" id="UP000265768"/>
    </source>
</evidence>
<dbReference type="SUPFAM" id="SSF161098">
    <property type="entry name" value="MetI-like"/>
    <property type="match status" value="1"/>
</dbReference>
<keyword evidence="2 7" id="KW-0813">Transport</keyword>
<dbReference type="OrthoDB" id="34224at2"/>
<feature type="transmembrane region" description="Helical" evidence="7">
    <location>
        <begin position="71"/>
        <end position="92"/>
    </location>
</feature>
<reference evidence="9 10" key="1">
    <citation type="submission" date="2018-09" db="EMBL/GenBank/DDBJ databases">
        <title>YIM 75507 draft genome.</title>
        <authorList>
            <person name="Tang S."/>
            <person name="Feng Y."/>
        </authorList>
    </citation>
    <scope>NUCLEOTIDE SEQUENCE [LARGE SCALE GENOMIC DNA]</scope>
    <source>
        <strain evidence="9 10">YIM 75507</strain>
    </source>
</reference>
<dbReference type="InterPro" id="IPR000515">
    <property type="entry name" value="MetI-like"/>
</dbReference>
<keyword evidence="10" id="KW-1185">Reference proteome</keyword>
<comment type="subcellular location">
    <subcellularLocation>
        <location evidence="1 7">Cell membrane</location>
        <topology evidence="1 7">Multi-pass membrane protein</topology>
    </subcellularLocation>
</comment>
<dbReference type="EMBL" id="QZEY01000025">
    <property type="protein sequence ID" value="RJL21446.1"/>
    <property type="molecule type" value="Genomic_DNA"/>
</dbReference>
<dbReference type="PANTHER" id="PTHR43227:SF8">
    <property type="entry name" value="DIACETYLCHITOBIOSE UPTAKE SYSTEM PERMEASE PROTEIN DASB"/>
    <property type="match status" value="1"/>
</dbReference>
<feature type="transmembrane region" description="Helical" evidence="7">
    <location>
        <begin position="253"/>
        <end position="273"/>
    </location>
</feature>
<sequence>MRRAAWGFLTPFLALFALFFVLPLGYALVRSLYAVRRPGLGFGPASVEFAALRNYAAVLADPVFRSALGRIAVLGLVQIPVMLGLAAVLALLLDAGLARAVRWFRLGFFLPYGVPGVIAVLLWANLYVPQVFPLAWTDLLAPPYVLAAIGNIVTWEYVGYNTLILVTALQAVPRSLIEAAAADGAGPWRTAWSVKLPLLRPALVLTATFSIIGTLQLFSEPAVLRTITPAVSAGYTPNLHVYNTIFTDDLPHLGAAQAVLLAAVTFALSIAFLRVTRRWSAA</sequence>
<evidence type="ECO:0000313" key="9">
    <source>
        <dbReference type="EMBL" id="RJL21446.1"/>
    </source>
</evidence>
<dbReference type="Proteomes" id="UP000265768">
    <property type="component" value="Unassembled WGS sequence"/>
</dbReference>
<evidence type="ECO:0000256" key="7">
    <source>
        <dbReference type="RuleBase" id="RU363032"/>
    </source>
</evidence>
<dbReference type="RefSeq" id="WP_119931356.1">
    <property type="nucleotide sequence ID" value="NZ_QZEY01000025.1"/>
</dbReference>
<keyword evidence="4 7" id="KW-0812">Transmembrane</keyword>
<dbReference type="CDD" id="cd06261">
    <property type="entry name" value="TM_PBP2"/>
    <property type="match status" value="1"/>
</dbReference>
<feature type="transmembrane region" description="Helical" evidence="7">
    <location>
        <begin position="104"/>
        <end position="124"/>
    </location>
</feature>
<dbReference type="InterPro" id="IPR050809">
    <property type="entry name" value="UgpAE/MalFG_permease"/>
</dbReference>
<keyword evidence="6 7" id="KW-0472">Membrane</keyword>
<comment type="similarity">
    <text evidence="7">Belongs to the binding-protein-dependent transport system permease family.</text>
</comment>
<feature type="transmembrane region" description="Helical" evidence="7">
    <location>
        <begin position="198"/>
        <end position="218"/>
    </location>
</feature>
<dbReference type="Gene3D" id="1.10.3720.10">
    <property type="entry name" value="MetI-like"/>
    <property type="match status" value="1"/>
</dbReference>
<evidence type="ECO:0000256" key="4">
    <source>
        <dbReference type="ARBA" id="ARBA00022692"/>
    </source>
</evidence>
<keyword evidence="5 7" id="KW-1133">Transmembrane helix</keyword>
<comment type="caution">
    <text evidence="9">The sequence shown here is derived from an EMBL/GenBank/DDBJ whole genome shotgun (WGS) entry which is preliminary data.</text>
</comment>
<evidence type="ECO:0000256" key="3">
    <source>
        <dbReference type="ARBA" id="ARBA00022475"/>
    </source>
</evidence>
<dbReference type="GO" id="GO:0055085">
    <property type="term" value="P:transmembrane transport"/>
    <property type="evidence" value="ECO:0007669"/>
    <property type="project" value="InterPro"/>
</dbReference>
<feature type="domain" description="ABC transmembrane type-1" evidence="8">
    <location>
        <begin position="68"/>
        <end position="272"/>
    </location>
</feature>
<evidence type="ECO:0000256" key="1">
    <source>
        <dbReference type="ARBA" id="ARBA00004651"/>
    </source>
</evidence>
<dbReference type="Pfam" id="PF00528">
    <property type="entry name" value="BPD_transp_1"/>
    <property type="match status" value="1"/>
</dbReference>
<proteinExistence type="inferred from homology"/>
<dbReference type="PANTHER" id="PTHR43227">
    <property type="entry name" value="BLL4140 PROTEIN"/>
    <property type="match status" value="1"/>
</dbReference>
<organism evidence="9 10">
    <name type="scientific">Bailinhaonella thermotolerans</name>
    <dbReference type="NCBI Taxonomy" id="1070861"/>
    <lineage>
        <taxon>Bacteria</taxon>
        <taxon>Bacillati</taxon>
        <taxon>Actinomycetota</taxon>
        <taxon>Actinomycetes</taxon>
        <taxon>Streptosporangiales</taxon>
        <taxon>Streptosporangiaceae</taxon>
        <taxon>Bailinhaonella</taxon>
    </lineage>
</organism>
<protein>
    <submittedName>
        <fullName evidence="9">Sugar ABC transporter permease</fullName>
    </submittedName>
</protein>
<dbReference type="AlphaFoldDB" id="A0A3A4AKA1"/>
<evidence type="ECO:0000256" key="2">
    <source>
        <dbReference type="ARBA" id="ARBA00022448"/>
    </source>
</evidence>
<name>A0A3A4AKA1_9ACTN</name>
<dbReference type="InterPro" id="IPR035906">
    <property type="entry name" value="MetI-like_sf"/>
</dbReference>